<gene>
    <name evidence="3" type="ORF">LCPAC101_03510</name>
</gene>
<dbReference type="EMBL" id="MK500461">
    <property type="protein sequence ID" value="QBK90066.1"/>
    <property type="molecule type" value="Genomic_DNA"/>
</dbReference>
<evidence type="ECO:0000313" key="3">
    <source>
        <dbReference type="EMBL" id="QBK90066.1"/>
    </source>
</evidence>
<feature type="region of interest" description="Disordered" evidence="1">
    <location>
        <begin position="255"/>
        <end position="295"/>
    </location>
</feature>
<sequence>MGFNADAVTVIGVRVPIVNFKNRCQFLLREWLGKLKKVEWGTLNDSDFAAYIFNNKYFIFNKSYIKLNNIGIIYLKIGIIIIIYLYIFIMGIIDFCFINSFSNEYVKSRDYVTNMDSADFEYLSTNSPSWYSLLAMIESLEKKNDICDISSYIVLNNNKKTFTVRIKINNIINYIEESVTLVNIHNNSDDIKIIENLSKNIIIYLTKIYKDKYKSNNNKKQMFIFNYCAVYPIENFYLLFSEYYTTTPRLWIRRNTNNTRRKRNNSSPPDYSPTNSRIHKYIEDNKNKNKNKNKDQIEKEKYISKQNIIGSSRSNSSMKKSIIEISSTKSSSKLGYNILMKF</sequence>
<evidence type="ECO:0000256" key="1">
    <source>
        <dbReference type="SAM" id="MobiDB-lite"/>
    </source>
</evidence>
<keyword evidence="2" id="KW-1133">Transmembrane helix</keyword>
<proteinExistence type="predicted"/>
<feature type="transmembrane region" description="Helical" evidence="2">
    <location>
        <begin position="72"/>
        <end position="93"/>
    </location>
</feature>
<keyword evidence="2" id="KW-0472">Membrane</keyword>
<organism evidence="3">
    <name type="scientific">Pithovirus LCPAC101</name>
    <dbReference type="NCBI Taxonomy" id="2506586"/>
    <lineage>
        <taxon>Viruses</taxon>
        <taxon>Pithoviruses</taxon>
    </lineage>
</organism>
<name>A0A481Z2V9_9VIRU</name>
<reference evidence="3" key="1">
    <citation type="journal article" date="2019" name="MBio">
        <title>Virus Genomes from Deep Sea Sediments Expand the Ocean Megavirome and Support Independent Origins of Viral Gigantism.</title>
        <authorList>
            <person name="Backstrom D."/>
            <person name="Yutin N."/>
            <person name="Jorgensen S.L."/>
            <person name="Dharamshi J."/>
            <person name="Homa F."/>
            <person name="Zaremba-Niedwiedzka K."/>
            <person name="Spang A."/>
            <person name="Wolf Y.I."/>
            <person name="Koonin E.V."/>
            <person name="Ettema T.J."/>
        </authorList>
    </citation>
    <scope>NUCLEOTIDE SEQUENCE</scope>
</reference>
<evidence type="ECO:0000256" key="2">
    <source>
        <dbReference type="SAM" id="Phobius"/>
    </source>
</evidence>
<feature type="compositionally biased region" description="Basic and acidic residues" evidence="1">
    <location>
        <begin position="280"/>
        <end position="295"/>
    </location>
</feature>
<accession>A0A481Z2V9</accession>
<feature type="compositionally biased region" description="Polar residues" evidence="1">
    <location>
        <begin position="266"/>
        <end position="276"/>
    </location>
</feature>
<keyword evidence="2" id="KW-0812">Transmembrane</keyword>
<protein>
    <submittedName>
        <fullName evidence="3">Uncharacterized protein</fullName>
    </submittedName>
</protein>